<keyword evidence="4" id="KW-0472">Membrane</keyword>
<evidence type="ECO:0000313" key="9">
    <source>
        <dbReference type="EMBL" id="OOQ57726.1"/>
    </source>
</evidence>
<dbReference type="Proteomes" id="UP000189739">
    <property type="component" value="Unassembled WGS sequence"/>
</dbReference>
<evidence type="ECO:0000256" key="3">
    <source>
        <dbReference type="ARBA" id="ARBA00022729"/>
    </source>
</evidence>
<evidence type="ECO:0000256" key="2">
    <source>
        <dbReference type="ARBA" id="ARBA00006275"/>
    </source>
</evidence>
<comment type="subcellular location">
    <subcellularLocation>
        <location evidence="1">Cell outer membrane</location>
    </subcellularLocation>
</comment>
<feature type="domain" description="SusD-like N-terminal" evidence="8">
    <location>
        <begin position="82"/>
        <end position="223"/>
    </location>
</feature>
<protein>
    <submittedName>
        <fullName evidence="9">Starch-binding protein</fullName>
    </submittedName>
</protein>
<evidence type="ECO:0000259" key="8">
    <source>
        <dbReference type="Pfam" id="PF14322"/>
    </source>
</evidence>
<proteinExistence type="inferred from homology"/>
<dbReference type="EMBL" id="MBTF01000035">
    <property type="protein sequence ID" value="OOQ57726.1"/>
    <property type="molecule type" value="Genomic_DNA"/>
</dbReference>
<evidence type="ECO:0000256" key="6">
    <source>
        <dbReference type="SAM" id="SignalP"/>
    </source>
</evidence>
<evidence type="ECO:0000313" key="10">
    <source>
        <dbReference type="Proteomes" id="UP000189739"/>
    </source>
</evidence>
<dbReference type="InterPro" id="IPR012944">
    <property type="entry name" value="SusD_RagB_dom"/>
</dbReference>
<name>A0A1S9P9R3_9SPHI</name>
<dbReference type="InterPro" id="IPR011990">
    <property type="entry name" value="TPR-like_helical_dom_sf"/>
</dbReference>
<keyword evidence="3 6" id="KW-0732">Signal</keyword>
<evidence type="ECO:0000256" key="4">
    <source>
        <dbReference type="ARBA" id="ARBA00023136"/>
    </source>
</evidence>
<keyword evidence="10" id="KW-1185">Reference proteome</keyword>
<dbReference type="OrthoDB" id="9783641at2"/>
<accession>A0A1S9P9R3</accession>
<organism evidence="9 10">
    <name type="scientific">Mucilaginibacter pedocola</name>
    <dbReference type="NCBI Taxonomy" id="1792845"/>
    <lineage>
        <taxon>Bacteria</taxon>
        <taxon>Pseudomonadati</taxon>
        <taxon>Bacteroidota</taxon>
        <taxon>Sphingobacteriia</taxon>
        <taxon>Sphingobacteriales</taxon>
        <taxon>Sphingobacteriaceae</taxon>
        <taxon>Mucilaginibacter</taxon>
    </lineage>
</organism>
<sequence>MKKLKYLMLLPALMLTAIPGCKNDLNEVTFSDLSAQTYKYTGAYAAMGITYANLRGLFSHTSYYALQETSSDEIVMPANPSGWEDAGIYKRIHLHTWNSENPQMGNMWQTLYAGVINANRIIEQLDKGSIPPDAGTKKESLIAEMKVVRAFYYWLICDNFGNAPLVTSTSTELPQTASRTDIYNFIVKDVTDALPNLSENNDKLMYGRFNKWGAKALLANIYLNAQVYTGTAKWAEALAQCNDIIASNKYSLEPAFKNVFKTSNENSPEIVFAIPFDENQGKGFFVEMFSWHGALKDKVSMQATPWGSGSAQGIPQFIDTYNAADKRLADTWLMGPQFRADGVTPLRGSYDKNGQPLNFVNRLPDGLFTSETEGYRMNKFEVKTGALSDLSNDFPFFRYAEVLLMKAECLLRSGNSAEAAQIVTQVRARNFTDATQATVTGAQLAGNSKYNYGFVENYNITNPGNQAVVPFGGMLDELGYEFPWEAHRRRDDIRFGVFTTKSWLSHKPNGDFRSIFPIPQQVLNSNPNLKQNTGY</sequence>
<evidence type="ECO:0000259" key="7">
    <source>
        <dbReference type="Pfam" id="PF07980"/>
    </source>
</evidence>
<feature type="signal peptide" evidence="6">
    <location>
        <begin position="1"/>
        <end position="22"/>
    </location>
</feature>
<dbReference type="GO" id="GO:0009279">
    <property type="term" value="C:cell outer membrane"/>
    <property type="evidence" value="ECO:0007669"/>
    <property type="project" value="UniProtKB-SubCell"/>
</dbReference>
<evidence type="ECO:0000256" key="5">
    <source>
        <dbReference type="ARBA" id="ARBA00023237"/>
    </source>
</evidence>
<feature type="domain" description="RagB/SusD" evidence="7">
    <location>
        <begin position="268"/>
        <end position="535"/>
    </location>
</feature>
<feature type="chain" id="PRO_5012594269" evidence="6">
    <location>
        <begin position="23"/>
        <end position="535"/>
    </location>
</feature>
<comment type="caution">
    <text evidence="9">The sequence shown here is derived from an EMBL/GenBank/DDBJ whole genome shotgun (WGS) entry which is preliminary data.</text>
</comment>
<reference evidence="9 10" key="1">
    <citation type="submission" date="2016-07" db="EMBL/GenBank/DDBJ databases">
        <title>Genomic analysis of zinc-resistant bacterium Mucilaginibacter pedocola TBZ30.</title>
        <authorList>
            <person name="Huang J."/>
            <person name="Tang J."/>
        </authorList>
    </citation>
    <scope>NUCLEOTIDE SEQUENCE [LARGE SCALE GENOMIC DNA]</scope>
    <source>
        <strain evidence="9 10">TBZ30</strain>
    </source>
</reference>
<dbReference type="AlphaFoldDB" id="A0A1S9P9R3"/>
<keyword evidence="5" id="KW-0998">Cell outer membrane</keyword>
<gene>
    <name evidence="9" type="ORF">BC343_13110</name>
</gene>
<dbReference type="Pfam" id="PF07980">
    <property type="entry name" value="SusD_RagB"/>
    <property type="match status" value="1"/>
</dbReference>
<dbReference type="InterPro" id="IPR033985">
    <property type="entry name" value="SusD-like_N"/>
</dbReference>
<dbReference type="SUPFAM" id="SSF48452">
    <property type="entry name" value="TPR-like"/>
    <property type="match status" value="1"/>
</dbReference>
<dbReference type="Pfam" id="PF14322">
    <property type="entry name" value="SusD-like_3"/>
    <property type="match status" value="1"/>
</dbReference>
<dbReference type="RefSeq" id="WP_078350326.1">
    <property type="nucleotide sequence ID" value="NZ_MBTF01000035.1"/>
</dbReference>
<dbReference type="STRING" id="1792845.BC343_13110"/>
<evidence type="ECO:0000256" key="1">
    <source>
        <dbReference type="ARBA" id="ARBA00004442"/>
    </source>
</evidence>
<comment type="similarity">
    <text evidence="2">Belongs to the SusD family.</text>
</comment>
<dbReference type="Gene3D" id="1.25.40.390">
    <property type="match status" value="1"/>
</dbReference>